<keyword evidence="5" id="KW-0547">Nucleotide-binding</keyword>
<comment type="function">
    <text evidence="1">Catalyzes both the phosphorylation of dihydroxyacetone and of glyceraldehyde.</text>
</comment>
<accession>A0ABP1E4X7</accession>
<dbReference type="Gene3D" id="3.40.50.10440">
    <property type="entry name" value="Dihydroxyacetone kinase, domain 1"/>
    <property type="match status" value="1"/>
</dbReference>
<evidence type="ECO:0000256" key="6">
    <source>
        <dbReference type="ARBA" id="ARBA00022777"/>
    </source>
</evidence>
<reference evidence="14" key="1">
    <citation type="submission" date="2024-04" db="EMBL/GenBank/DDBJ databases">
        <authorList>
            <person name="Shaw F."/>
            <person name="Minotto A."/>
        </authorList>
    </citation>
    <scope>NUCLEOTIDE SEQUENCE [LARGE SCALE GENOMIC DNA]</scope>
</reference>
<keyword evidence="7" id="KW-0319">Glycerol metabolism</keyword>
<comment type="catalytic activity">
    <reaction evidence="10">
        <text>dihydroxyacetone + ATP = dihydroxyacetone phosphate + ADP + H(+)</text>
        <dbReference type="Rhea" id="RHEA:15773"/>
        <dbReference type="ChEBI" id="CHEBI:15378"/>
        <dbReference type="ChEBI" id="CHEBI:16016"/>
        <dbReference type="ChEBI" id="CHEBI:30616"/>
        <dbReference type="ChEBI" id="CHEBI:57642"/>
        <dbReference type="ChEBI" id="CHEBI:456216"/>
        <dbReference type="EC" id="2.7.1.29"/>
    </reaction>
</comment>
<evidence type="ECO:0000259" key="12">
    <source>
        <dbReference type="PROSITE" id="PS51481"/>
    </source>
</evidence>
<dbReference type="InterPro" id="IPR012734">
    <property type="entry name" value="DhaK_ATP"/>
</dbReference>
<dbReference type="Pfam" id="PF02734">
    <property type="entry name" value="Dak2"/>
    <property type="match status" value="1"/>
</dbReference>
<evidence type="ECO:0000256" key="9">
    <source>
        <dbReference type="ARBA" id="ARBA00047974"/>
    </source>
</evidence>
<comment type="catalytic activity">
    <reaction evidence="9">
        <text>D-glyceraldehyde + ATP = D-glyceraldehyde 3-phosphate + ADP + H(+)</text>
        <dbReference type="Rhea" id="RHEA:13941"/>
        <dbReference type="ChEBI" id="CHEBI:15378"/>
        <dbReference type="ChEBI" id="CHEBI:17378"/>
        <dbReference type="ChEBI" id="CHEBI:30616"/>
        <dbReference type="ChEBI" id="CHEBI:59776"/>
        <dbReference type="ChEBI" id="CHEBI:456216"/>
        <dbReference type="EC" id="2.7.1.28"/>
    </reaction>
</comment>
<dbReference type="InterPro" id="IPR004007">
    <property type="entry name" value="DhaL_dom"/>
</dbReference>
<dbReference type="PROSITE" id="PS51480">
    <property type="entry name" value="DHAL"/>
    <property type="match status" value="1"/>
</dbReference>
<dbReference type="NCBIfam" id="TIGR02361">
    <property type="entry name" value="dak_ATP"/>
    <property type="match status" value="1"/>
</dbReference>
<evidence type="ECO:0000313" key="13">
    <source>
        <dbReference type="EMBL" id="CAL1715005.1"/>
    </source>
</evidence>
<dbReference type="Gene3D" id="1.25.40.340">
    <property type="match status" value="1"/>
</dbReference>
<dbReference type="EMBL" id="OZ037951">
    <property type="protein sequence ID" value="CAL1715005.1"/>
    <property type="molecule type" value="Genomic_DNA"/>
</dbReference>
<dbReference type="SUPFAM" id="SSF82549">
    <property type="entry name" value="DAK1/DegV-like"/>
    <property type="match status" value="1"/>
</dbReference>
<evidence type="ECO:0000256" key="2">
    <source>
        <dbReference type="ARBA" id="ARBA00004778"/>
    </source>
</evidence>
<gene>
    <name evidence="13" type="ORF">GFSPODELE1_LOCUS10024</name>
</gene>
<evidence type="ECO:0000256" key="1">
    <source>
        <dbReference type="ARBA" id="ARBA00003264"/>
    </source>
</evidence>
<dbReference type="InterPro" id="IPR004006">
    <property type="entry name" value="DhaK_dom"/>
</dbReference>
<evidence type="ECO:0000256" key="3">
    <source>
        <dbReference type="ARBA" id="ARBA00008757"/>
    </source>
</evidence>
<dbReference type="Pfam" id="PF02733">
    <property type="entry name" value="Dak1"/>
    <property type="match status" value="1"/>
</dbReference>
<evidence type="ECO:0000256" key="10">
    <source>
        <dbReference type="ARBA" id="ARBA00048898"/>
    </source>
</evidence>
<evidence type="ECO:0000256" key="8">
    <source>
        <dbReference type="ARBA" id="ARBA00022840"/>
    </source>
</evidence>
<evidence type="ECO:0008006" key="15">
    <source>
        <dbReference type="Google" id="ProtNLM"/>
    </source>
</evidence>
<evidence type="ECO:0000256" key="7">
    <source>
        <dbReference type="ARBA" id="ARBA00022798"/>
    </source>
</evidence>
<dbReference type="SMART" id="SM01120">
    <property type="entry name" value="Dak2"/>
    <property type="match status" value="1"/>
</dbReference>
<organism evidence="13 14">
    <name type="scientific">Somion occarium</name>
    <dbReference type="NCBI Taxonomy" id="3059160"/>
    <lineage>
        <taxon>Eukaryota</taxon>
        <taxon>Fungi</taxon>
        <taxon>Dikarya</taxon>
        <taxon>Basidiomycota</taxon>
        <taxon>Agaricomycotina</taxon>
        <taxon>Agaricomycetes</taxon>
        <taxon>Polyporales</taxon>
        <taxon>Cerrenaceae</taxon>
        <taxon>Somion</taxon>
    </lineage>
</organism>
<comment type="similarity">
    <text evidence="3">Belongs to the dihydroxyacetone kinase (DAK) family.</text>
</comment>
<dbReference type="PANTHER" id="PTHR28629:SF14">
    <property type="entry name" value="DIHYDROXYACETONE KINASE 1"/>
    <property type="match status" value="1"/>
</dbReference>
<comment type="pathway">
    <text evidence="2">Polyol metabolism; glycerol fermentation; glycerone phosphate from glycerol (oxidative route): step 2/2.</text>
</comment>
<dbReference type="Proteomes" id="UP001497453">
    <property type="component" value="Chromosome 8"/>
</dbReference>
<protein>
    <recommendedName>
        <fullName evidence="15">Dihydroxyacetone kinase</fullName>
    </recommendedName>
</protein>
<dbReference type="SUPFAM" id="SSF101473">
    <property type="entry name" value="DhaL-like"/>
    <property type="match status" value="1"/>
</dbReference>
<evidence type="ECO:0000256" key="5">
    <source>
        <dbReference type="ARBA" id="ARBA00022741"/>
    </source>
</evidence>
<dbReference type="InterPro" id="IPR050861">
    <property type="entry name" value="Dihydroxyacetone_Kinase"/>
</dbReference>
<evidence type="ECO:0000256" key="4">
    <source>
        <dbReference type="ARBA" id="ARBA00022679"/>
    </source>
</evidence>
<sequence>MSIQSKHFLNTPESLVLDSLEGLCAVNPHLALDSQNKVVYLSSRDSSKVALICGGGSGHEPAHAGFVGEGMLSAGVCGSVFASPNASQVRRGINLVENDKGVVIIVKNYTGDVLNFGLAKEQYAALNPTKSDRAKFLIVGDDVAVGKTQGKIVGRRGLAGTVLVYKIAGALAHRGASLEEVYDIAQWVASRIGTIGVGLEHCHVPGTASSESALSPSEIEIGMGIHNEPGNRRISPVPPLHELIPQLLEHLLSTTDPERSFLPFKGKGNGDKVVLLVNNLGGTSELEVGAIVKETVKGLKEAGVEVERVLSGTFMTSLNMPGFSITLLLLPSSTDTDAPQTSQILSLLDEATNAPGWKWSSGLPPSTIQQAATTVPSAAGAALPSEGEKLAASDPSAFIDAVKRACKALIDEEPEITRMDSIAGDGDCGLTLKAGATAVLKEIEEGRIVGDDVVGSVIAVSRVAEEQMGGTSGALYSIFFSALAQGLQSNRSPNTTSVDSTLWASAASSALTKLYTYTRARPPSRTLVDPLDALASKLSSGDTVDFKAAVGAAADAALNTRDLEAKAGRSAYVEGDRLKTERIPDPGAWGVKAILQALVK</sequence>
<evidence type="ECO:0000259" key="11">
    <source>
        <dbReference type="PROSITE" id="PS51480"/>
    </source>
</evidence>
<name>A0ABP1E4X7_9APHY</name>
<keyword evidence="14" id="KW-1185">Reference proteome</keyword>
<dbReference type="Gene3D" id="3.30.1180.20">
    <property type="entry name" value="Dihydroxyacetone kinase, domain 2"/>
    <property type="match status" value="1"/>
</dbReference>
<proteinExistence type="inferred from homology"/>
<dbReference type="PANTHER" id="PTHR28629">
    <property type="entry name" value="TRIOKINASE/FMN CYCLASE"/>
    <property type="match status" value="1"/>
</dbReference>
<keyword evidence="6" id="KW-0418">Kinase</keyword>
<feature type="domain" description="DhaL" evidence="11">
    <location>
        <begin position="396"/>
        <end position="600"/>
    </location>
</feature>
<keyword evidence="8" id="KW-0067">ATP-binding</keyword>
<dbReference type="InterPro" id="IPR036117">
    <property type="entry name" value="DhaL_dom_sf"/>
</dbReference>
<feature type="domain" description="DhaK" evidence="12">
    <location>
        <begin position="11"/>
        <end position="357"/>
    </location>
</feature>
<evidence type="ECO:0000313" key="14">
    <source>
        <dbReference type="Proteomes" id="UP001497453"/>
    </source>
</evidence>
<dbReference type="PROSITE" id="PS51481">
    <property type="entry name" value="DHAK"/>
    <property type="match status" value="1"/>
</dbReference>
<keyword evidence="4" id="KW-0808">Transferase</keyword>